<comment type="caution">
    <text evidence="3">The sequence shown here is derived from an EMBL/GenBank/DDBJ whole genome shotgun (WGS) entry which is preliminary data.</text>
</comment>
<organism evidence="3 5">
    <name type="scientific">Venturia inaequalis</name>
    <name type="common">Apple scab fungus</name>
    <dbReference type="NCBI Taxonomy" id="5025"/>
    <lineage>
        <taxon>Eukaryota</taxon>
        <taxon>Fungi</taxon>
        <taxon>Dikarya</taxon>
        <taxon>Ascomycota</taxon>
        <taxon>Pezizomycotina</taxon>
        <taxon>Dothideomycetes</taxon>
        <taxon>Pleosporomycetidae</taxon>
        <taxon>Venturiales</taxon>
        <taxon>Venturiaceae</taxon>
        <taxon>Venturia</taxon>
    </lineage>
</organism>
<protein>
    <recommendedName>
        <fullName evidence="6">Secreted protein</fullName>
    </recommendedName>
</protein>
<reference evidence="3 5" key="1">
    <citation type="submission" date="2019-07" db="EMBL/GenBank/DDBJ databases">
        <title>Venturia inaequalis Genome Resource.</title>
        <authorList>
            <person name="Lichtner F.J."/>
        </authorList>
    </citation>
    <scope>NUCLEOTIDE SEQUENCE [LARGE SCALE GENOMIC DNA]</scope>
    <source>
        <strain evidence="2 4">120213</strain>
        <strain evidence="3 5">DMI_063113</strain>
    </source>
</reference>
<evidence type="ECO:0000313" key="2">
    <source>
        <dbReference type="EMBL" id="KAE9980181.1"/>
    </source>
</evidence>
<evidence type="ECO:0000313" key="5">
    <source>
        <dbReference type="Proteomes" id="UP000490939"/>
    </source>
</evidence>
<dbReference type="Proteomes" id="UP000490939">
    <property type="component" value="Unassembled WGS sequence"/>
</dbReference>
<evidence type="ECO:0000313" key="4">
    <source>
        <dbReference type="Proteomes" id="UP000447873"/>
    </source>
</evidence>
<gene>
    <name evidence="3" type="ORF">EG327_006641</name>
    <name evidence="2" type="ORF">EG328_000413</name>
</gene>
<dbReference type="AlphaFoldDB" id="A0A8H3V3X7"/>
<evidence type="ECO:0000256" key="1">
    <source>
        <dbReference type="SAM" id="SignalP"/>
    </source>
</evidence>
<feature type="chain" id="PRO_5044690755" description="Secreted protein" evidence="1">
    <location>
        <begin position="20"/>
        <end position="64"/>
    </location>
</feature>
<sequence length="64" mass="7028">MKFTTTLSLLCLTINSASAILWRCYFDGSPTGKCTEYYDNGGQIPNRKEYACTSVSLLPDSLPA</sequence>
<evidence type="ECO:0000313" key="3">
    <source>
        <dbReference type="EMBL" id="KAE9980283.1"/>
    </source>
</evidence>
<feature type="signal peptide" evidence="1">
    <location>
        <begin position="1"/>
        <end position="19"/>
    </location>
</feature>
<accession>A0A8H3V3X7</accession>
<dbReference type="Proteomes" id="UP000447873">
    <property type="component" value="Unassembled WGS sequence"/>
</dbReference>
<dbReference type="EMBL" id="WNWR01000391">
    <property type="protein sequence ID" value="KAE9980283.1"/>
    <property type="molecule type" value="Genomic_DNA"/>
</dbReference>
<dbReference type="EMBL" id="WNWS01000107">
    <property type="protein sequence ID" value="KAE9980181.1"/>
    <property type="molecule type" value="Genomic_DNA"/>
</dbReference>
<name>A0A8H3V3X7_VENIN</name>
<keyword evidence="1" id="KW-0732">Signal</keyword>
<keyword evidence="5" id="KW-1185">Reference proteome</keyword>
<proteinExistence type="predicted"/>
<evidence type="ECO:0008006" key="6">
    <source>
        <dbReference type="Google" id="ProtNLM"/>
    </source>
</evidence>